<dbReference type="Proteomes" id="UP000038045">
    <property type="component" value="Unplaced"/>
</dbReference>
<evidence type="ECO:0000313" key="4">
    <source>
        <dbReference type="WBParaSite" id="PTRK_0000860600.1"/>
    </source>
</evidence>
<feature type="domain" description="Fibrinogen C-terminal" evidence="2">
    <location>
        <begin position="239"/>
        <end position="450"/>
    </location>
</feature>
<dbReference type="InterPro" id="IPR050373">
    <property type="entry name" value="Fibrinogen_C-term_domain"/>
</dbReference>
<keyword evidence="1" id="KW-1133">Transmembrane helix</keyword>
<protein>
    <submittedName>
        <fullName evidence="4">Fibrinogen C-terminal domain-containing protein</fullName>
    </submittedName>
</protein>
<dbReference type="InterPro" id="IPR002181">
    <property type="entry name" value="Fibrinogen_a/b/g_C_dom"/>
</dbReference>
<dbReference type="GO" id="GO:0005615">
    <property type="term" value="C:extracellular space"/>
    <property type="evidence" value="ECO:0007669"/>
    <property type="project" value="TreeGrafter"/>
</dbReference>
<evidence type="ECO:0000313" key="3">
    <source>
        <dbReference type="Proteomes" id="UP000038045"/>
    </source>
</evidence>
<dbReference type="AlphaFoldDB" id="A0A0N4ZKH2"/>
<dbReference type="PROSITE" id="PS51406">
    <property type="entry name" value="FIBRINOGEN_C_2"/>
    <property type="match status" value="1"/>
</dbReference>
<dbReference type="SUPFAM" id="SSF56496">
    <property type="entry name" value="Fibrinogen C-terminal domain-like"/>
    <property type="match status" value="1"/>
</dbReference>
<dbReference type="SMART" id="SM00186">
    <property type="entry name" value="FBG"/>
    <property type="match status" value="1"/>
</dbReference>
<dbReference type="InterPro" id="IPR036056">
    <property type="entry name" value="Fibrinogen-like_C"/>
</dbReference>
<sequence>MNTEDDIGNVSLNNFISPNDSLLGGAGIGYMDETIYGLEEQYKPASKRKFYVGIITGIFLFLLIASGLFYLIVYMPNDKYELLKKGAIYDSESPIVLFHEHNSYQNYIFESESVNWEILNGRPIIDYRPISVPPKILEEETILLSSTEDYGTSTRVIPSEKIMNVVQTFNVHVSRGGAVEVKKAPETTTKRIETTPRVNVAEFKVVEADNSDKEMYDFSSYSQDPDGSTINRHERIYNVSYQMPKKTCEDIKSSGPSTNGIYKLTINENKVRAVCDMQAEFGPYMVIQRRVSSDVVFWNRSLEEYKYGFGDLATNFWFGLEHLYQYQEYVRSKSLKKDYVLLLRIELRLNPCDTKREKCPINHHVESNYYWHEYKMNIGSAKESYVLNIESIGGNLSTLDDFFFKGSNGRNFTTTDSDNDNHPDVNCAKYSFSGGWWYHRCGYVTLNGAYVNPKNRKSKSGMRWLVTSPVNNKNDASSGREKYFIKPHATLMLVKPL</sequence>
<accession>A0A0N4ZKH2</accession>
<keyword evidence="1" id="KW-0812">Transmembrane</keyword>
<reference evidence="4" key="1">
    <citation type="submission" date="2017-02" db="UniProtKB">
        <authorList>
            <consortium name="WormBaseParasite"/>
        </authorList>
    </citation>
    <scope>IDENTIFICATION</scope>
</reference>
<evidence type="ECO:0000256" key="1">
    <source>
        <dbReference type="SAM" id="Phobius"/>
    </source>
</evidence>
<proteinExistence type="predicted"/>
<keyword evidence="3" id="KW-1185">Reference proteome</keyword>
<dbReference type="Gene3D" id="3.90.215.10">
    <property type="entry name" value="Gamma Fibrinogen, chain A, domain 1"/>
    <property type="match status" value="1"/>
</dbReference>
<evidence type="ECO:0000259" key="2">
    <source>
        <dbReference type="PROSITE" id="PS51406"/>
    </source>
</evidence>
<feature type="transmembrane region" description="Helical" evidence="1">
    <location>
        <begin position="50"/>
        <end position="75"/>
    </location>
</feature>
<dbReference type="PANTHER" id="PTHR19143">
    <property type="entry name" value="FIBRINOGEN/TENASCIN/ANGIOPOEITIN"/>
    <property type="match status" value="1"/>
</dbReference>
<dbReference type="Gene3D" id="4.10.530.10">
    <property type="entry name" value="Gamma-fibrinogen Carboxyl Terminal Fragment, domain 2"/>
    <property type="match status" value="1"/>
</dbReference>
<dbReference type="STRING" id="131310.A0A0N4ZKH2"/>
<name>A0A0N4ZKH2_PARTI</name>
<dbReference type="Pfam" id="PF00147">
    <property type="entry name" value="Fibrinogen_C"/>
    <property type="match status" value="1"/>
</dbReference>
<dbReference type="InterPro" id="IPR014716">
    <property type="entry name" value="Fibrinogen_a/b/g_C_1"/>
</dbReference>
<dbReference type="WBParaSite" id="PTRK_0000860600.1">
    <property type="protein sequence ID" value="PTRK_0000860600.1"/>
    <property type="gene ID" value="PTRK_0000860600"/>
</dbReference>
<keyword evidence="1" id="KW-0472">Membrane</keyword>
<organism evidence="3 4">
    <name type="scientific">Parastrongyloides trichosuri</name>
    <name type="common">Possum-specific nematode worm</name>
    <dbReference type="NCBI Taxonomy" id="131310"/>
    <lineage>
        <taxon>Eukaryota</taxon>
        <taxon>Metazoa</taxon>
        <taxon>Ecdysozoa</taxon>
        <taxon>Nematoda</taxon>
        <taxon>Chromadorea</taxon>
        <taxon>Rhabditida</taxon>
        <taxon>Tylenchina</taxon>
        <taxon>Panagrolaimomorpha</taxon>
        <taxon>Strongyloidoidea</taxon>
        <taxon>Strongyloididae</taxon>
        <taxon>Parastrongyloides</taxon>
    </lineage>
</organism>